<dbReference type="Proteomes" id="UP000032141">
    <property type="component" value="Chromosome C7"/>
</dbReference>
<dbReference type="Gramene" id="Bo7g037570.1">
    <property type="protein sequence ID" value="Bo7g037570.1"/>
    <property type="gene ID" value="Bo7g037570"/>
</dbReference>
<dbReference type="AlphaFoldDB" id="A0A0D3D574"/>
<reference evidence="2 3" key="1">
    <citation type="journal article" date="2014" name="Genome Biol.">
        <title>Transcriptome and methylome profiling reveals relics of genome dominance in the mesopolyploid Brassica oleracea.</title>
        <authorList>
            <person name="Parkin I.A."/>
            <person name="Koh C."/>
            <person name="Tang H."/>
            <person name="Robinson S.J."/>
            <person name="Kagale S."/>
            <person name="Clarke W.E."/>
            <person name="Town C.D."/>
            <person name="Nixon J."/>
            <person name="Krishnakumar V."/>
            <person name="Bidwell S.L."/>
            <person name="Denoeud F."/>
            <person name="Belcram H."/>
            <person name="Links M.G."/>
            <person name="Just J."/>
            <person name="Clarke C."/>
            <person name="Bender T."/>
            <person name="Huebert T."/>
            <person name="Mason A.S."/>
            <person name="Pires J.C."/>
            <person name="Barker G."/>
            <person name="Moore J."/>
            <person name="Walley P.G."/>
            <person name="Manoli S."/>
            <person name="Batley J."/>
            <person name="Edwards D."/>
            <person name="Nelson M.N."/>
            <person name="Wang X."/>
            <person name="Paterson A.H."/>
            <person name="King G."/>
            <person name="Bancroft I."/>
            <person name="Chalhoub B."/>
            <person name="Sharpe A.G."/>
        </authorList>
    </citation>
    <scope>NUCLEOTIDE SEQUENCE</scope>
    <source>
        <strain evidence="2 3">cv. TO1000</strain>
    </source>
</reference>
<keyword evidence="3" id="KW-1185">Reference proteome</keyword>
<proteinExistence type="predicted"/>
<sequence>MFGDSVGPSSSGPSSSEAVPDSQTSQRVHWSPPPPPPLMPPSPAAPPAAPQPAPPDAIHPDLRVPPSAPYSRYTVEDLLAQLGREGLDILDPDKPSGTYCSIFKFGTNNRRSVSETIKGYFNGPYPNWTMTPDHVKTTWFKCFTKRWNWSLGINESVKRDFFAKEKICLCNTSQIGRTSGSTTFMRESPSRSRRTHGMASSPIGSYPPRSPEKTGVFPSLSDLFKITHATSDENFVDPASERLFNDVAARVEEWETQLSQHSSDGLLIKLTTEEIDMIFEEVAPRKKGRTVGIGSVNKVARADENFVILFETGPGDFSDASSNGFLTSRLDSQEDLLDMMAVGYPTLQRALEARRAALGMQHRDPELTDRESPEPSATANYFENVLP</sequence>
<feature type="region of interest" description="Disordered" evidence="1">
    <location>
        <begin position="1"/>
        <end position="66"/>
    </location>
</feature>
<evidence type="ECO:0000313" key="3">
    <source>
        <dbReference type="Proteomes" id="UP000032141"/>
    </source>
</evidence>
<evidence type="ECO:0000313" key="2">
    <source>
        <dbReference type="EnsemblPlants" id="Bo7g037570.1"/>
    </source>
</evidence>
<feature type="compositionally biased region" description="Low complexity" evidence="1">
    <location>
        <begin position="1"/>
        <end position="22"/>
    </location>
</feature>
<protein>
    <submittedName>
        <fullName evidence="2">Uncharacterized protein</fullName>
    </submittedName>
</protein>
<feature type="compositionally biased region" description="Pro residues" evidence="1">
    <location>
        <begin position="31"/>
        <end position="57"/>
    </location>
</feature>
<feature type="compositionally biased region" description="Basic and acidic residues" evidence="1">
    <location>
        <begin position="361"/>
        <end position="373"/>
    </location>
</feature>
<feature type="region of interest" description="Disordered" evidence="1">
    <location>
        <begin position="361"/>
        <end position="387"/>
    </location>
</feature>
<evidence type="ECO:0000256" key="1">
    <source>
        <dbReference type="SAM" id="MobiDB-lite"/>
    </source>
</evidence>
<accession>A0A0D3D574</accession>
<dbReference type="InterPro" id="IPR004252">
    <property type="entry name" value="Probable_transposase_24"/>
</dbReference>
<name>A0A0D3D574_BRAOL</name>
<dbReference type="EnsemblPlants" id="Bo7g037570.1">
    <property type="protein sequence ID" value="Bo7g037570.1"/>
    <property type="gene ID" value="Bo7g037570"/>
</dbReference>
<organism evidence="2 3">
    <name type="scientific">Brassica oleracea var. oleracea</name>
    <dbReference type="NCBI Taxonomy" id="109376"/>
    <lineage>
        <taxon>Eukaryota</taxon>
        <taxon>Viridiplantae</taxon>
        <taxon>Streptophyta</taxon>
        <taxon>Embryophyta</taxon>
        <taxon>Tracheophyta</taxon>
        <taxon>Spermatophyta</taxon>
        <taxon>Magnoliopsida</taxon>
        <taxon>eudicotyledons</taxon>
        <taxon>Gunneridae</taxon>
        <taxon>Pentapetalae</taxon>
        <taxon>rosids</taxon>
        <taxon>malvids</taxon>
        <taxon>Brassicales</taxon>
        <taxon>Brassicaceae</taxon>
        <taxon>Brassiceae</taxon>
        <taxon>Brassica</taxon>
    </lineage>
</organism>
<reference evidence="2" key="2">
    <citation type="submission" date="2015-03" db="UniProtKB">
        <authorList>
            <consortium name="EnsemblPlants"/>
        </authorList>
    </citation>
    <scope>IDENTIFICATION</scope>
</reference>
<dbReference type="Pfam" id="PF03004">
    <property type="entry name" value="Transposase_24"/>
    <property type="match status" value="1"/>
</dbReference>
<feature type="region of interest" description="Disordered" evidence="1">
    <location>
        <begin position="180"/>
        <end position="211"/>
    </location>
</feature>
<dbReference type="HOGENOM" id="CLU_033858_0_0_1"/>